<organism evidence="1">
    <name type="scientific">Thermodesulfobacterium geofontis</name>
    <dbReference type="NCBI Taxonomy" id="1295609"/>
    <lineage>
        <taxon>Bacteria</taxon>
        <taxon>Pseudomonadati</taxon>
        <taxon>Thermodesulfobacteriota</taxon>
        <taxon>Thermodesulfobacteria</taxon>
        <taxon>Thermodesulfobacteriales</taxon>
        <taxon>Thermodesulfobacteriaceae</taxon>
        <taxon>Thermodesulfobacterium</taxon>
    </lineage>
</organism>
<gene>
    <name evidence="1" type="ORF">ENU91_01425</name>
</gene>
<reference evidence="1" key="1">
    <citation type="journal article" date="2020" name="mSystems">
        <title>Genome- and Community-Level Interaction Insights into Carbon Utilization and Element Cycling Functions of Hydrothermarchaeota in Hydrothermal Sediment.</title>
        <authorList>
            <person name="Zhou Z."/>
            <person name="Liu Y."/>
            <person name="Xu W."/>
            <person name="Pan J."/>
            <person name="Luo Z.H."/>
            <person name="Li M."/>
        </authorList>
    </citation>
    <scope>NUCLEOTIDE SEQUENCE [LARGE SCALE GENOMIC DNA]</scope>
    <source>
        <strain evidence="1">SpSt-711</strain>
    </source>
</reference>
<dbReference type="EMBL" id="DTEI01000029">
    <property type="protein sequence ID" value="HGU15314.1"/>
    <property type="molecule type" value="Genomic_DNA"/>
</dbReference>
<dbReference type="AlphaFoldDB" id="A0A7V4N319"/>
<comment type="caution">
    <text evidence="1">The sequence shown here is derived from an EMBL/GenBank/DDBJ whole genome shotgun (WGS) entry which is preliminary data.</text>
</comment>
<protein>
    <submittedName>
        <fullName evidence="1">Uncharacterized protein</fullName>
    </submittedName>
</protein>
<sequence>MKNFLIILFINFFIFSLAFSQEKPKVEVVTPQAEEVKLPEKKDLIYFPVPFIPVLKDLDYQAEKSALLRTGNVLTGMLVFRGNYSPKSLVEFYKVQMVNQGWQEIGAFSSKITFIAYKRPEGTAFISVSEGWYYTELRIVVMLSQVKI</sequence>
<name>A0A7V4N319_9BACT</name>
<proteinExistence type="predicted"/>
<accession>A0A7V4N319</accession>
<evidence type="ECO:0000313" key="1">
    <source>
        <dbReference type="EMBL" id="HGU15314.1"/>
    </source>
</evidence>